<dbReference type="STRING" id="159449.B4N89_26685"/>
<proteinExistence type="predicted"/>
<dbReference type="Pfam" id="PF13349">
    <property type="entry name" value="DUF4097"/>
    <property type="match status" value="1"/>
</dbReference>
<dbReference type="AlphaFoldDB" id="A0A1T3P577"/>
<evidence type="ECO:0000313" key="2">
    <source>
        <dbReference type="EMBL" id="OPC84040.1"/>
    </source>
</evidence>
<protein>
    <recommendedName>
        <fullName evidence="1">DUF4097 domain-containing protein</fullName>
    </recommendedName>
</protein>
<comment type="caution">
    <text evidence="2">The sequence shown here is derived from an EMBL/GenBank/DDBJ whole genome shotgun (WGS) entry which is preliminary data.</text>
</comment>
<accession>A0A1T3P577</accession>
<dbReference type="Proteomes" id="UP000190037">
    <property type="component" value="Unassembled WGS sequence"/>
</dbReference>
<dbReference type="RefSeq" id="WP_078978335.1">
    <property type="nucleotide sequence ID" value="NZ_MWQN01000001.1"/>
</dbReference>
<gene>
    <name evidence="2" type="ORF">B4N89_26685</name>
</gene>
<name>A0A1T3P577_9ACTN</name>
<feature type="domain" description="DUF4097" evidence="1">
    <location>
        <begin position="18"/>
        <end position="262"/>
    </location>
</feature>
<dbReference type="OrthoDB" id="3252095at2"/>
<evidence type="ECO:0000313" key="3">
    <source>
        <dbReference type="Proteomes" id="UP000190037"/>
    </source>
</evidence>
<dbReference type="InterPro" id="IPR025164">
    <property type="entry name" value="Toastrack_DUF4097"/>
</dbReference>
<evidence type="ECO:0000259" key="1">
    <source>
        <dbReference type="Pfam" id="PF13349"/>
    </source>
</evidence>
<keyword evidence="3" id="KW-1185">Reference proteome</keyword>
<dbReference type="EMBL" id="MWQN01000001">
    <property type="protein sequence ID" value="OPC84040.1"/>
    <property type="molecule type" value="Genomic_DNA"/>
</dbReference>
<organism evidence="2 3">
    <name type="scientific">Embleya scabrispora</name>
    <dbReference type="NCBI Taxonomy" id="159449"/>
    <lineage>
        <taxon>Bacteria</taxon>
        <taxon>Bacillati</taxon>
        <taxon>Actinomycetota</taxon>
        <taxon>Actinomycetes</taxon>
        <taxon>Kitasatosporales</taxon>
        <taxon>Streptomycetaceae</taxon>
        <taxon>Embleya</taxon>
    </lineage>
</organism>
<reference evidence="2 3" key="1">
    <citation type="submission" date="2017-03" db="EMBL/GenBank/DDBJ databases">
        <title>Draft genome sequence of Streptomyces scabrisporus NF3, endophyte isolated from Amphipterygium adstringens.</title>
        <authorList>
            <person name="Vazquez M."/>
            <person name="Ceapa C.D."/>
            <person name="Rodriguez Luna D."/>
            <person name="Sanchez Esquivel S."/>
        </authorList>
    </citation>
    <scope>NUCLEOTIDE SEQUENCE [LARGE SCALE GENOMIC DNA]</scope>
    <source>
        <strain evidence="2 3">NF3</strain>
    </source>
</reference>
<sequence>MPVFETPKPISVEFELGVGDVEITAEDRTDTVVEVRPTDEKDPSDVKAADQIRVEYANGVLLIKGPKRGVPVVVDFSRKSRSVDVSIVLPTGSRVRGEAAMADLRGSGRLGECTYKTSTANIRLEHVGRLNLRTAGHIGVGRVDGDAEVATATGRIRLTEVDGAIDAKNSNGDIEIGRVTGDVHARTSNGDITVGHASGNTTEAKTANGNIRVAEVTRGSLVLKTGSGDLEVGIGGDSPAKLDLNTGYGRVNNTLEEIAKSLGEAIEVRAHTSYGDITIHRA</sequence>